<proteinExistence type="predicted"/>
<evidence type="ECO:0000313" key="3">
    <source>
        <dbReference type="EMBL" id="UPU46173.1"/>
    </source>
</evidence>
<evidence type="ECO:0000256" key="1">
    <source>
        <dbReference type="SAM" id="Phobius"/>
    </source>
</evidence>
<keyword evidence="3" id="KW-0614">Plasmid</keyword>
<dbReference type="Proteomes" id="UP000831484">
    <property type="component" value="Plasmid pdjl-6-3"/>
</dbReference>
<evidence type="ECO:0000313" key="4">
    <source>
        <dbReference type="EMBL" id="UPU46366.1"/>
    </source>
</evidence>
<dbReference type="EMBL" id="CP096564">
    <property type="protein sequence ID" value="UPU46173.1"/>
    <property type="molecule type" value="Genomic_DNA"/>
</dbReference>
<evidence type="ECO:0000259" key="2">
    <source>
        <dbReference type="Pfam" id="PF18153"/>
    </source>
</evidence>
<keyword evidence="1" id="KW-0472">Membrane</keyword>
<protein>
    <recommendedName>
        <fullName evidence="2">CD-NTase-associated protein 15 domain-containing protein</fullName>
    </recommendedName>
</protein>
<evidence type="ECO:0000313" key="5">
    <source>
        <dbReference type="Proteomes" id="UP000831484"/>
    </source>
</evidence>
<dbReference type="Pfam" id="PF18153">
    <property type="entry name" value="Cap15_CD_rec"/>
    <property type="match status" value="1"/>
</dbReference>
<reference evidence="3" key="2">
    <citation type="submission" date="2022-04" db="EMBL/GenBank/DDBJ databases">
        <title>Functional analysis, diversity, and distribution of carbendazim hydrolases MheI and CbmA, responsible for the initial step in carbendazim degradation.</title>
        <authorList>
            <person name="Zhang M."/>
        </authorList>
    </citation>
    <scope>NUCLEOTIDE SEQUENCE</scope>
    <source>
        <strain evidence="3">Djl-6</strain>
        <plasmid evidence="3">pdjl-6-1</plasmid>
        <plasmid evidence="4">pdjl-6-3</plasmid>
    </source>
</reference>
<dbReference type="InterPro" id="IPR041208">
    <property type="entry name" value="Cap15"/>
</dbReference>
<geneLocation type="plasmid" evidence="3 5">
    <name>pdjl-6-1</name>
</geneLocation>
<dbReference type="Proteomes" id="UP000831484">
    <property type="component" value="Plasmid pdjl-6-1"/>
</dbReference>
<accession>A0AB38RLL0</accession>
<keyword evidence="1" id="KW-0812">Transmembrane</keyword>
<gene>
    <name evidence="3" type="ORF">M0639_29910</name>
    <name evidence="4" type="ORF">M0639_30850</name>
</gene>
<keyword evidence="1" id="KW-1133">Transmembrane helix</keyword>
<dbReference type="EMBL" id="CP096566">
    <property type="protein sequence ID" value="UPU46366.1"/>
    <property type="molecule type" value="Genomic_DNA"/>
</dbReference>
<sequence length="217" mass="24568">MRPTTLVRIVVLTVGLVYTAILALSGISLDSTTKLVIGWLPAAASIVLLVWDLWGWRLPLLNRLTHRPRIDGLWEVTLTPTAKSVIPEGGNRGPIPAYIVINQSYWSLHVRQMTVESGSDSKSFFWDRIPGDDVERLNFLYQNDPRPEHRGRSYPHLGSCSFNTARLVPQSIHGIYFTDRYTQGEMDIRLVDRSKGYTSYQDAAAHMAELRSDNDRS</sequence>
<feature type="transmembrane region" description="Helical" evidence="1">
    <location>
        <begin position="35"/>
        <end position="54"/>
    </location>
</feature>
<reference evidence="5" key="1">
    <citation type="journal article" date="2022" name="Environ. Microbiol.">
        <title>Functional analysis, diversity, and distribution of carbendazim hydrolases MheI and CbmA, responsible for the initial step in carbendazim degradation.</title>
        <authorList>
            <person name="Zhang M."/>
            <person name="Bai X."/>
            <person name="Li Q."/>
            <person name="Zhang L."/>
            <person name="Zhu Q."/>
            <person name="Gao S."/>
            <person name="Ke Z."/>
            <person name="Jiang M."/>
            <person name="Hu J."/>
            <person name="Qiu J."/>
            <person name="Hong Q."/>
        </authorList>
    </citation>
    <scope>NUCLEOTIDE SEQUENCE [LARGE SCALE GENOMIC DNA]</scope>
    <source>
        <strain evidence="5">djl-6</strain>
    </source>
</reference>
<dbReference type="RefSeq" id="WP_156525038.1">
    <property type="nucleotide sequence ID" value="NZ_CP096564.1"/>
</dbReference>
<feature type="domain" description="CD-NTase-associated protein 15" evidence="2">
    <location>
        <begin position="68"/>
        <end position="188"/>
    </location>
</feature>
<dbReference type="AlphaFoldDB" id="A0AB38RLL0"/>
<organism evidence="3 5">
    <name type="scientific">Rhodococcus qingshengii JCM 15477</name>
    <dbReference type="NCBI Taxonomy" id="1303681"/>
    <lineage>
        <taxon>Bacteria</taxon>
        <taxon>Bacillati</taxon>
        <taxon>Actinomycetota</taxon>
        <taxon>Actinomycetes</taxon>
        <taxon>Mycobacteriales</taxon>
        <taxon>Nocardiaceae</taxon>
        <taxon>Rhodococcus</taxon>
        <taxon>Rhodococcus erythropolis group</taxon>
    </lineage>
</organism>
<keyword evidence="5" id="KW-1185">Reference proteome</keyword>
<geneLocation type="plasmid" evidence="4 5">
    <name>pdjl-6-3</name>
</geneLocation>
<feature type="transmembrane region" description="Helical" evidence="1">
    <location>
        <begin position="7"/>
        <end position="29"/>
    </location>
</feature>
<name>A0AB38RLL0_RHOSG</name>